<dbReference type="RefSeq" id="WP_101642816.1">
    <property type="nucleotide sequence ID" value="NZ_PGUY01000039.1"/>
</dbReference>
<evidence type="ECO:0000256" key="1">
    <source>
        <dbReference type="ARBA" id="ARBA00007870"/>
    </source>
</evidence>
<dbReference type="InterPro" id="IPR051402">
    <property type="entry name" value="KPR-Related"/>
</dbReference>
<organism evidence="7 8">
    <name type="scientific">Peribacillus deserti</name>
    <dbReference type="NCBI Taxonomy" id="673318"/>
    <lineage>
        <taxon>Bacteria</taxon>
        <taxon>Bacillati</taxon>
        <taxon>Bacillota</taxon>
        <taxon>Bacilli</taxon>
        <taxon>Bacillales</taxon>
        <taxon>Bacillaceae</taxon>
        <taxon>Peribacillus</taxon>
    </lineage>
</organism>
<evidence type="ECO:0000256" key="4">
    <source>
        <dbReference type="RuleBase" id="RU362068"/>
    </source>
</evidence>
<comment type="catalytic activity">
    <reaction evidence="4">
        <text>(R)-pantoate + NADP(+) = 2-dehydropantoate + NADPH + H(+)</text>
        <dbReference type="Rhea" id="RHEA:16233"/>
        <dbReference type="ChEBI" id="CHEBI:11561"/>
        <dbReference type="ChEBI" id="CHEBI:15378"/>
        <dbReference type="ChEBI" id="CHEBI:15980"/>
        <dbReference type="ChEBI" id="CHEBI:57783"/>
        <dbReference type="ChEBI" id="CHEBI:58349"/>
        <dbReference type="EC" id="1.1.1.169"/>
    </reaction>
</comment>
<dbReference type="NCBIfam" id="NF005094">
    <property type="entry name" value="PRK06522.2-5"/>
    <property type="match status" value="1"/>
</dbReference>
<dbReference type="Pfam" id="PF08546">
    <property type="entry name" value="ApbA_C"/>
    <property type="match status" value="1"/>
</dbReference>
<dbReference type="Gene3D" id="3.40.50.720">
    <property type="entry name" value="NAD(P)-binding Rossmann-like Domain"/>
    <property type="match status" value="1"/>
</dbReference>
<dbReference type="InterPro" id="IPR013328">
    <property type="entry name" value="6PGD_dom2"/>
</dbReference>
<evidence type="ECO:0000313" key="7">
    <source>
        <dbReference type="EMBL" id="PLT29480.1"/>
    </source>
</evidence>
<reference evidence="7 8" key="1">
    <citation type="submission" date="2017-11" db="EMBL/GenBank/DDBJ databases">
        <title>Comparitive Functional Genomics of Dry Heat Resistant strains isolated from the Viking Spacecraft.</title>
        <authorList>
            <person name="Seuylemezian A."/>
            <person name="Cooper K."/>
            <person name="Vaishampayan P."/>
        </authorList>
    </citation>
    <scope>NUCLEOTIDE SEQUENCE [LARGE SCALE GENOMIC DNA]</scope>
    <source>
        <strain evidence="7 8">V1-29</strain>
    </source>
</reference>
<dbReference type="Pfam" id="PF02558">
    <property type="entry name" value="ApbA"/>
    <property type="match status" value="1"/>
</dbReference>
<feature type="domain" description="Ketopantoate reductase N-terminal" evidence="5">
    <location>
        <begin position="3"/>
        <end position="151"/>
    </location>
</feature>
<keyword evidence="8" id="KW-1185">Reference proteome</keyword>
<dbReference type="Proteomes" id="UP000234748">
    <property type="component" value="Unassembled WGS sequence"/>
</dbReference>
<dbReference type="OrthoDB" id="9793586at2"/>
<comment type="similarity">
    <text evidence="1 4">Belongs to the ketopantoate reductase family.</text>
</comment>
<dbReference type="UniPathway" id="UPA00028">
    <property type="reaction ID" value="UER00004"/>
</dbReference>
<sequence length="306" mass="34183">MRILVLGAGGVGGYFGGRLAEKGEDVTFLVRNSRKQLLEKQDLVIHSIHGDIRCKPQLLTAADTAAPFDLILFSTKSYHLDGAIKDLKPFVGEETVVLPLLNGIAHINRLKNEFGEKKVIGGLCFIETTLNEQGEVHQTSPMHRVVFGELNKTSSDRIRRIAEVLSGTKASFEQSDEIEQEMWHKYLFITTLSGLTTLMRSPVGPIRDLDGGRALFKQLLEETAEIMKAHGAPIRDGIVEEHMNTIEKMTYSMKSSMQRDMEKGTAIEGGHIHGYLMTLAERHSINAPLLNVIYQNLLIYEKQLKS</sequence>
<evidence type="ECO:0000259" key="5">
    <source>
        <dbReference type="Pfam" id="PF02558"/>
    </source>
</evidence>
<comment type="pathway">
    <text evidence="4">Cofactor biosynthesis; (R)-pantothenate biosynthesis; (R)-pantoate from 3-methyl-2-oxobutanoate: step 2/2.</text>
</comment>
<evidence type="ECO:0000259" key="6">
    <source>
        <dbReference type="Pfam" id="PF08546"/>
    </source>
</evidence>
<dbReference type="EMBL" id="PGUY01000039">
    <property type="protein sequence ID" value="PLT29480.1"/>
    <property type="molecule type" value="Genomic_DNA"/>
</dbReference>
<feature type="domain" description="Ketopantoate reductase C-terminal" evidence="6">
    <location>
        <begin position="178"/>
        <end position="297"/>
    </location>
</feature>
<dbReference type="InterPro" id="IPR036291">
    <property type="entry name" value="NAD(P)-bd_dom_sf"/>
</dbReference>
<dbReference type="InterPro" id="IPR013752">
    <property type="entry name" value="KPA_reductase"/>
</dbReference>
<dbReference type="GO" id="GO:0015940">
    <property type="term" value="P:pantothenate biosynthetic process"/>
    <property type="evidence" value="ECO:0007669"/>
    <property type="project" value="UniProtKB-UniPathway"/>
</dbReference>
<evidence type="ECO:0000256" key="2">
    <source>
        <dbReference type="ARBA" id="ARBA00022857"/>
    </source>
</evidence>
<keyword evidence="4" id="KW-0566">Pantothenate biosynthesis</keyword>
<dbReference type="PANTHER" id="PTHR21708:SF26">
    <property type="entry name" value="2-DEHYDROPANTOATE 2-REDUCTASE"/>
    <property type="match status" value="1"/>
</dbReference>
<dbReference type="AlphaFoldDB" id="A0A2N5M546"/>
<comment type="function">
    <text evidence="4">Catalyzes the NADPH-dependent reduction of ketopantoate into pantoic acid.</text>
</comment>
<dbReference type="SUPFAM" id="SSF51735">
    <property type="entry name" value="NAD(P)-binding Rossmann-fold domains"/>
    <property type="match status" value="1"/>
</dbReference>
<dbReference type="FunFam" id="3.40.50.720:FF:000307">
    <property type="entry name" value="2-dehydropantoate 2-reductase"/>
    <property type="match status" value="1"/>
</dbReference>
<dbReference type="InterPro" id="IPR003710">
    <property type="entry name" value="ApbA"/>
</dbReference>
<dbReference type="InterPro" id="IPR008927">
    <property type="entry name" value="6-PGluconate_DH-like_C_sf"/>
</dbReference>
<keyword evidence="2 4" id="KW-0521">NADP</keyword>
<proteinExistence type="inferred from homology"/>
<dbReference type="PANTHER" id="PTHR21708">
    <property type="entry name" value="PROBABLE 2-DEHYDROPANTOATE 2-REDUCTASE"/>
    <property type="match status" value="1"/>
</dbReference>
<protein>
    <recommendedName>
        <fullName evidence="4">2-dehydropantoate 2-reductase</fullName>
        <ecNumber evidence="4">1.1.1.169</ecNumber>
    </recommendedName>
    <alternativeName>
        <fullName evidence="4">Ketopantoate reductase</fullName>
    </alternativeName>
</protein>
<accession>A0A2N5M546</accession>
<dbReference type="InterPro" id="IPR013332">
    <property type="entry name" value="KPR_N"/>
</dbReference>
<evidence type="ECO:0000313" key="8">
    <source>
        <dbReference type="Proteomes" id="UP000234748"/>
    </source>
</evidence>
<gene>
    <name evidence="7" type="ORF">CUU66_12910</name>
</gene>
<evidence type="ECO:0000256" key="3">
    <source>
        <dbReference type="ARBA" id="ARBA00023002"/>
    </source>
</evidence>
<comment type="caution">
    <text evidence="7">The sequence shown here is derived from an EMBL/GenBank/DDBJ whole genome shotgun (WGS) entry which is preliminary data.</text>
</comment>
<dbReference type="EC" id="1.1.1.169" evidence="4"/>
<dbReference type="FunFam" id="1.10.1040.10:FF:000017">
    <property type="entry name" value="2-dehydropantoate 2-reductase"/>
    <property type="match status" value="1"/>
</dbReference>
<dbReference type="Gene3D" id="1.10.1040.10">
    <property type="entry name" value="N-(1-d-carboxylethyl)-l-norvaline Dehydrogenase, domain 2"/>
    <property type="match status" value="1"/>
</dbReference>
<keyword evidence="3 4" id="KW-0560">Oxidoreductase</keyword>
<dbReference type="SUPFAM" id="SSF48179">
    <property type="entry name" value="6-phosphogluconate dehydrogenase C-terminal domain-like"/>
    <property type="match status" value="1"/>
</dbReference>
<dbReference type="NCBIfam" id="TIGR00745">
    <property type="entry name" value="apbA_panE"/>
    <property type="match status" value="1"/>
</dbReference>
<name>A0A2N5M546_9BACI</name>
<dbReference type="GO" id="GO:0005737">
    <property type="term" value="C:cytoplasm"/>
    <property type="evidence" value="ECO:0007669"/>
    <property type="project" value="TreeGrafter"/>
</dbReference>
<dbReference type="GO" id="GO:0008677">
    <property type="term" value="F:2-dehydropantoate 2-reductase activity"/>
    <property type="evidence" value="ECO:0007669"/>
    <property type="project" value="UniProtKB-EC"/>
</dbReference>